<feature type="compositionally biased region" description="Low complexity" evidence="1">
    <location>
        <begin position="140"/>
        <end position="159"/>
    </location>
</feature>
<reference evidence="3" key="1">
    <citation type="journal article" date="2013" name="Nature">
        <title>Draft genome of the wheat A-genome progenitor Triticum urartu.</title>
        <authorList>
            <person name="Ling H.Q."/>
            <person name="Zhao S."/>
            <person name="Liu D."/>
            <person name="Wang J."/>
            <person name="Sun H."/>
            <person name="Zhang C."/>
            <person name="Fan H."/>
            <person name="Li D."/>
            <person name="Dong L."/>
            <person name="Tao Y."/>
            <person name="Gao C."/>
            <person name="Wu H."/>
            <person name="Li Y."/>
            <person name="Cui Y."/>
            <person name="Guo X."/>
            <person name="Zheng S."/>
            <person name="Wang B."/>
            <person name="Yu K."/>
            <person name="Liang Q."/>
            <person name="Yang W."/>
            <person name="Lou X."/>
            <person name="Chen J."/>
            <person name="Feng M."/>
            <person name="Jian J."/>
            <person name="Zhang X."/>
            <person name="Luo G."/>
            <person name="Jiang Y."/>
            <person name="Liu J."/>
            <person name="Wang Z."/>
            <person name="Sha Y."/>
            <person name="Zhang B."/>
            <person name="Wu H."/>
            <person name="Tang D."/>
            <person name="Shen Q."/>
            <person name="Xue P."/>
            <person name="Zou S."/>
            <person name="Wang X."/>
            <person name="Liu X."/>
            <person name="Wang F."/>
            <person name="Yang Y."/>
            <person name="An X."/>
            <person name="Dong Z."/>
            <person name="Zhang K."/>
            <person name="Zhang X."/>
            <person name="Luo M.C."/>
            <person name="Dvorak J."/>
            <person name="Tong Y."/>
            <person name="Wang J."/>
            <person name="Yang H."/>
            <person name="Li Z."/>
            <person name="Wang D."/>
            <person name="Zhang A."/>
            <person name="Wang J."/>
        </authorList>
    </citation>
    <scope>NUCLEOTIDE SEQUENCE</scope>
    <source>
        <strain evidence="3">cv. G1812</strain>
    </source>
</reference>
<proteinExistence type="predicted"/>
<dbReference type="Proteomes" id="UP000015106">
    <property type="component" value="Chromosome 2"/>
</dbReference>
<feature type="compositionally biased region" description="Polar residues" evidence="1">
    <location>
        <begin position="124"/>
        <end position="139"/>
    </location>
</feature>
<dbReference type="EnsemblPlants" id="TuG1812G0200003567.01.T01">
    <property type="protein sequence ID" value="TuG1812G0200003567.01.T01"/>
    <property type="gene ID" value="TuG1812G0200003567.01"/>
</dbReference>
<dbReference type="Gramene" id="TuG1812G0200003567.01.T01">
    <property type="protein sequence ID" value="TuG1812G0200003567.01.T01"/>
    <property type="gene ID" value="TuG1812G0200003567.01"/>
</dbReference>
<evidence type="ECO:0000313" key="3">
    <source>
        <dbReference type="Proteomes" id="UP000015106"/>
    </source>
</evidence>
<keyword evidence="3" id="KW-1185">Reference proteome</keyword>
<reference evidence="2" key="2">
    <citation type="submission" date="2018-03" db="EMBL/GenBank/DDBJ databases">
        <title>The Triticum urartu genome reveals the dynamic nature of wheat genome evolution.</title>
        <authorList>
            <person name="Ling H."/>
            <person name="Ma B."/>
            <person name="Shi X."/>
            <person name="Liu H."/>
            <person name="Dong L."/>
            <person name="Sun H."/>
            <person name="Cao Y."/>
            <person name="Gao Q."/>
            <person name="Zheng S."/>
            <person name="Li Y."/>
            <person name="Yu Y."/>
            <person name="Du H."/>
            <person name="Qi M."/>
            <person name="Li Y."/>
            <person name="Yu H."/>
            <person name="Cui Y."/>
            <person name="Wang N."/>
            <person name="Chen C."/>
            <person name="Wu H."/>
            <person name="Zhao Y."/>
            <person name="Zhang J."/>
            <person name="Li Y."/>
            <person name="Zhou W."/>
            <person name="Zhang B."/>
            <person name="Hu W."/>
            <person name="Eijk M."/>
            <person name="Tang J."/>
            <person name="Witsenboer H."/>
            <person name="Zhao S."/>
            <person name="Li Z."/>
            <person name="Zhang A."/>
            <person name="Wang D."/>
            <person name="Liang C."/>
        </authorList>
    </citation>
    <scope>NUCLEOTIDE SEQUENCE [LARGE SCALE GENOMIC DNA]</scope>
    <source>
        <strain evidence="2">cv. G1812</strain>
    </source>
</reference>
<feature type="region of interest" description="Disordered" evidence="1">
    <location>
        <begin position="1"/>
        <end position="46"/>
    </location>
</feature>
<dbReference type="AlphaFoldDB" id="A0A8R7TJ21"/>
<evidence type="ECO:0000256" key="1">
    <source>
        <dbReference type="SAM" id="MobiDB-lite"/>
    </source>
</evidence>
<accession>A0A8R7TJ21</accession>
<evidence type="ECO:0000313" key="2">
    <source>
        <dbReference type="EnsemblPlants" id="TuG1812G0200003567.01.T01"/>
    </source>
</evidence>
<organism evidence="2 3">
    <name type="scientific">Triticum urartu</name>
    <name type="common">Red wild einkorn</name>
    <name type="synonym">Crithodium urartu</name>
    <dbReference type="NCBI Taxonomy" id="4572"/>
    <lineage>
        <taxon>Eukaryota</taxon>
        <taxon>Viridiplantae</taxon>
        <taxon>Streptophyta</taxon>
        <taxon>Embryophyta</taxon>
        <taxon>Tracheophyta</taxon>
        <taxon>Spermatophyta</taxon>
        <taxon>Magnoliopsida</taxon>
        <taxon>Liliopsida</taxon>
        <taxon>Poales</taxon>
        <taxon>Poaceae</taxon>
        <taxon>BOP clade</taxon>
        <taxon>Pooideae</taxon>
        <taxon>Triticodae</taxon>
        <taxon>Triticeae</taxon>
        <taxon>Triticinae</taxon>
        <taxon>Triticum</taxon>
    </lineage>
</organism>
<feature type="region of interest" description="Disordered" evidence="1">
    <location>
        <begin position="121"/>
        <end position="159"/>
    </location>
</feature>
<name>A0A8R7TJ21_TRIUA</name>
<feature type="compositionally biased region" description="Low complexity" evidence="1">
    <location>
        <begin position="1"/>
        <end position="12"/>
    </location>
</feature>
<sequence>ASLPLSSTSPLSQAFPSLVQPNSRTPPSPLLPSTSRPSSPPRRAGRSRGTAVVCFVFLAHELKPGATASCGSSFIFLDHRRRSSSSSSNPALLSFHRAYLCLHDPETDAALVIDYVDDDPPPCQSSQMTDPRSQTTPLMTTATPRVPTTTWRPPTTRSS</sequence>
<reference evidence="2" key="3">
    <citation type="submission" date="2022-06" db="UniProtKB">
        <authorList>
            <consortium name="EnsemblPlants"/>
        </authorList>
    </citation>
    <scope>IDENTIFICATION</scope>
</reference>
<protein>
    <submittedName>
        <fullName evidence="2">Uncharacterized protein</fullName>
    </submittedName>
</protein>